<evidence type="ECO:0000313" key="3">
    <source>
        <dbReference type="EMBL" id="GIH12471.1"/>
    </source>
</evidence>
<dbReference type="InterPro" id="IPR021235">
    <property type="entry name" value="DUF2637"/>
</dbReference>
<feature type="transmembrane region" description="Helical" evidence="2">
    <location>
        <begin position="79"/>
        <end position="97"/>
    </location>
</feature>
<proteinExistence type="predicted"/>
<feature type="region of interest" description="Disordered" evidence="1">
    <location>
        <begin position="131"/>
        <end position="196"/>
    </location>
</feature>
<keyword evidence="2" id="KW-1133">Transmembrane helix</keyword>
<dbReference type="AlphaFoldDB" id="A0A8J3QNV8"/>
<accession>A0A8J3QNV8</accession>
<feature type="compositionally biased region" description="Polar residues" evidence="1">
    <location>
        <begin position="186"/>
        <end position="196"/>
    </location>
</feature>
<name>A0A8J3QNV8_9ACTN</name>
<feature type="transmembrane region" description="Helical" evidence="2">
    <location>
        <begin position="12"/>
        <end position="35"/>
    </location>
</feature>
<organism evidence="3 4">
    <name type="scientific">Rugosimonospora africana</name>
    <dbReference type="NCBI Taxonomy" id="556532"/>
    <lineage>
        <taxon>Bacteria</taxon>
        <taxon>Bacillati</taxon>
        <taxon>Actinomycetota</taxon>
        <taxon>Actinomycetes</taxon>
        <taxon>Micromonosporales</taxon>
        <taxon>Micromonosporaceae</taxon>
        <taxon>Rugosimonospora</taxon>
    </lineage>
</organism>
<gene>
    <name evidence="3" type="ORF">Raf01_06430</name>
</gene>
<dbReference type="RefSeq" id="WP_373319454.1">
    <property type="nucleotide sequence ID" value="NZ_BONZ01000007.1"/>
</dbReference>
<evidence type="ECO:0000256" key="1">
    <source>
        <dbReference type="SAM" id="MobiDB-lite"/>
    </source>
</evidence>
<evidence type="ECO:0000256" key="2">
    <source>
        <dbReference type="SAM" id="Phobius"/>
    </source>
</evidence>
<reference evidence="3" key="1">
    <citation type="submission" date="2021-01" db="EMBL/GenBank/DDBJ databases">
        <title>Whole genome shotgun sequence of Rugosimonospora africana NBRC 104875.</title>
        <authorList>
            <person name="Komaki H."/>
            <person name="Tamura T."/>
        </authorList>
    </citation>
    <scope>NUCLEOTIDE SEQUENCE</scope>
    <source>
        <strain evidence="3">NBRC 104875</strain>
    </source>
</reference>
<dbReference type="EMBL" id="BONZ01000007">
    <property type="protein sequence ID" value="GIH12471.1"/>
    <property type="molecule type" value="Genomic_DNA"/>
</dbReference>
<protein>
    <recommendedName>
        <fullName evidence="5">DUF2637 domain-containing protein</fullName>
    </recommendedName>
</protein>
<evidence type="ECO:0008006" key="5">
    <source>
        <dbReference type="Google" id="ProtNLM"/>
    </source>
</evidence>
<comment type="caution">
    <text evidence="3">The sequence shown here is derived from an EMBL/GenBank/DDBJ whole genome shotgun (WGS) entry which is preliminary data.</text>
</comment>
<dbReference type="Pfam" id="PF10935">
    <property type="entry name" value="DUF2637"/>
    <property type="match status" value="1"/>
</dbReference>
<keyword evidence="2" id="KW-0472">Membrane</keyword>
<feature type="transmembrane region" description="Helical" evidence="2">
    <location>
        <begin position="47"/>
        <end position="67"/>
    </location>
</feature>
<feature type="compositionally biased region" description="Low complexity" evidence="1">
    <location>
        <begin position="131"/>
        <end position="149"/>
    </location>
</feature>
<sequence>MNTSRSRGERVEGVVQVLILLAIGSMAAAASFTHVHNVAAAHGQPGWLAWADAVVLELMSIATGLEIRRRHRAGRGAGFVLWVLIGAVALSMSAQVVEAERSVIGWLAAALPAAGFLALVKIVLTRTPAGTDPAAAPAPVPDRASVPVDQSTTGDPVNRPATDLVPAMSPRTTTVPVPPDAFARVNGSTLHSGAAQ</sequence>
<evidence type="ECO:0000313" key="4">
    <source>
        <dbReference type="Proteomes" id="UP000642748"/>
    </source>
</evidence>
<feature type="transmembrane region" description="Helical" evidence="2">
    <location>
        <begin position="103"/>
        <end position="124"/>
    </location>
</feature>
<dbReference type="Proteomes" id="UP000642748">
    <property type="component" value="Unassembled WGS sequence"/>
</dbReference>
<keyword evidence="4" id="KW-1185">Reference proteome</keyword>
<keyword evidence="2" id="KW-0812">Transmembrane</keyword>